<dbReference type="AlphaFoldDB" id="V6L2J1"/>
<dbReference type="EMBL" id="AWQX01000052">
    <property type="protein sequence ID" value="EST35434.1"/>
    <property type="molecule type" value="Genomic_DNA"/>
</dbReference>
<keyword evidence="2" id="KW-1185">Reference proteome</keyword>
<sequence>MEDVLADDLQADVPFLMVQEARLLELSPG</sequence>
<evidence type="ECO:0000313" key="1">
    <source>
        <dbReference type="EMBL" id="EST35434.1"/>
    </source>
</evidence>
<dbReference type="Proteomes" id="UP000017984">
    <property type="component" value="Chromosome"/>
</dbReference>
<dbReference type="PATRIC" id="fig|1352936.5.peg.1267"/>
<gene>
    <name evidence="1" type="ORF">M878_05895</name>
</gene>
<comment type="caution">
    <text evidence="1">The sequence shown here is derived from an EMBL/GenBank/DDBJ whole genome shotgun (WGS) entry which is preliminary data.</text>
</comment>
<accession>V6L2J1</accession>
<name>V6L2J1_STRRC</name>
<protein>
    <submittedName>
        <fullName evidence="1">Uncharacterized protein</fullName>
    </submittedName>
</protein>
<evidence type="ECO:0000313" key="2">
    <source>
        <dbReference type="Proteomes" id="UP000017984"/>
    </source>
</evidence>
<dbReference type="HOGENOM" id="CLU_3410339_0_0_11"/>
<proteinExistence type="predicted"/>
<organism evidence="1 2">
    <name type="scientific">Streptomyces roseochromogenus subsp. oscitans DS 12.976</name>
    <dbReference type="NCBI Taxonomy" id="1352936"/>
    <lineage>
        <taxon>Bacteria</taxon>
        <taxon>Bacillati</taxon>
        <taxon>Actinomycetota</taxon>
        <taxon>Actinomycetes</taxon>
        <taxon>Kitasatosporales</taxon>
        <taxon>Streptomycetaceae</taxon>
        <taxon>Streptomyces</taxon>
    </lineage>
</organism>
<reference evidence="1 2" key="1">
    <citation type="journal article" date="2014" name="Genome Announc.">
        <title>Draft Genome Sequence of Streptomyces roseochromogenes subsp. oscitans DS 12.976, Producer of the Aminocoumarin Antibiotic Clorobiocin.</title>
        <authorList>
            <person name="Ruckert C."/>
            <person name="Kalinowski J."/>
            <person name="Heide L."/>
            <person name="Apel A.K."/>
        </authorList>
    </citation>
    <scope>NUCLEOTIDE SEQUENCE [LARGE SCALE GENOMIC DNA]</scope>
    <source>
        <strain evidence="1 2">DS 12.976</strain>
    </source>
</reference>